<dbReference type="OrthoDB" id="3650398at2759"/>
<proteinExistence type="predicted"/>
<evidence type="ECO:0000313" key="3">
    <source>
        <dbReference type="Proteomes" id="UP000070133"/>
    </source>
</evidence>
<gene>
    <name evidence="2" type="ORF">AC578_6507</name>
</gene>
<feature type="region of interest" description="Disordered" evidence="1">
    <location>
        <begin position="15"/>
        <end position="36"/>
    </location>
</feature>
<feature type="region of interest" description="Disordered" evidence="1">
    <location>
        <begin position="335"/>
        <end position="364"/>
    </location>
</feature>
<reference evidence="2 3" key="1">
    <citation type="submission" date="2015-07" db="EMBL/GenBank/DDBJ databases">
        <title>Comparative genomics of the Sigatoka disease complex on banana suggests a link between parallel evolutionary changes in Pseudocercospora fijiensis and Pseudocercospora eumusae and increased virulence on the banana host.</title>
        <authorList>
            <person name="Chang T.-C."/>
            <person name="Salvucci A."/>
            <person name="Crous P.W."/>
            <person name="Stergiopoulos I."/>
        </authorList>
    </citation>
    <scope>NUCLEOTIDE SEQUENCE [LARGE SCALE GENOMIC DNA]</scope>
    <source>
        <strain evidence="2 3">CBS 114824</strain>
    </source>
</reference>
<comment type="caution">
    <text evidence="2">The sequence shown here is derived from an EMBL/GenBank/DDBJ whole genome shotgun (WGS) entry which is preliminary data.</text>
</comment>
<name>A0A139HHZ7_9PEZI</name>
<dbReference type="STRING" id="321146.A0A139HHZ7"/>
<protein>
    <submittedName>
        <fullName evidence="2">Uncharacterized protein</fullName>
    </submittedName>
</protein>
<dbReference type="Proteomes" id="UP000070133">
    <property type="component" value="Unassembled WGS sequence"/>
</dbReference>
<dbReference type="AlphaFoldDB" id="A0A139HHZ7"/>
<dbReference type="EMBL" id="LFZN01000047">
    <property type="protein sequence ID" value="KXT02033.1"/>
    <property type="molecule type" value="Genomic_DNA"/>
</dbReference>
<sequence length="364" mass="40829">MLNFLGGCSGKRHNIRAENELEGEKMREHMPSRSADHNSDMANASFAQNLLRLPAFVRNRILPMVGSSPKQQFVTSKSAKTAGLPVHTSLASLGCKTLRGQAHRIFYAGNSFEIRVSSFNAGPLVSRWQRHAANLDAVRNEPIIIAIASDEDGVCNDMSEGDARPKLDASETSLTYKNKALLYQNRRHVLAAPLVEGGFSIQTQNLKEWRQLFHADFLPALSITYTYPTDQRFTHVSAMFDSVAAYKHGDTRKTAEKCLEGHRKILIADDGIWSLPCGELQFQYKVEACESSTNQRQDFWDYVHPMSGVDTDVQVNFQRTRHMPFTEEEINIEATPPRRIHDTHPSASFIEHGSQTLDAEDGVL</sequence>
<organism evidence="2 3">
    <name type="scientific">Pseudocercospora eumusae</name>
    <dbReference type="NCBI Taxonomy" id="321146"/>
    <lineage>
        <taxon>Eukaryota</taxon>
        <taxon>Fungi</taxon>
        <taxon>Dikarya</taxon>
        <taxon>Ascomycota</taxon>
        <taxon>Pezizomycotina</taxon>
        <taxon>Dothideomycetes</taxon>
        <taxon>Dothideomycetidae</taxon>
        <taxon>Mycosphaerellales</taxon>
        <taxon>Mycosphaerellaceae</taxon>
        <taxon>Pseudocercospora</taxon>
    </lineage>
</organism>
<evidence type="ECO:0000313" key="2">
    <source>
        <dbReference type="EMBL" id="KXT02033.1"/>
    </source>
</evidence>
<evidence type="ECO:0000256" key="1">
    <source>
        <dbReference type="SAM" id="MobiDB-lite"/>
    </source>
</evidence>
<accession>A0A139HHZ7</accession>
<keyword evidence="3" id="KW-1185">Reference proteome</keyword>